<feature type="domain" description="Rad50/SbcC-type AAA" evidence="10">
    <location>
        <begin position="5"/>
        <end position="234"/>
    </location>
</feature>
<evidence type="ECO:0000256" key="4">
    <source>
        <dbReference type="ARBA" id="ARBA00022763"/>
    </source>
</evidence>
<dbReference type="PANTHER" id="PTHR11059">
    <property type="entry name" value="DNA REPAIR PROTEIN RECN"/>
    <property type="match status" value="1"/>
</dbReference>
<dbReference type="InterPro" id="IPR027417">
    <property type="entry name" value="P-loop_NTPase"/>
</dbReference>
<comment type="function">
    <text evidence="8">May be involved in recombinational repair of damaged DNA.</text>
</comment>
<evidence type="ECO:0000256" key="6">
    <source>
        <dbReference type="ARBA" id="ARBA00023204"/>
    </source>
</evidence>
<dbReference type="InterPro" id="IPR004604">
    <property type="entry name" value="DNA_recomb/repair_RecN"/>
</dbReference>
<dbReference type="PANTHER" id="PTHR11059:SF0">
    <property type="entry name" value="DNA REPAIR PROTEIN RECN"/>
    <property type="match status" value="1"/>
</dbReference>
<evidence type="ECO:0000313" key="11">
    <source>
        <dbReference type="EMBL" id="ABS60850.1"/>
    </source>
</evidence>
<dbReference type="GO" id="GO:0043590">
    <property type="term" value="C:bacterial nucleoid"/>
    <property type="evidence" value="ECO:0007669"/>
    <property type="project" value="TreeGrafter"/>
</dbReference>
<proteinExistence type="inferred from homology"/>
<dbReference type="GO" id="GO:0009432">
    <property type="term" value="P:SOS response"/>
    <property type="evidence" value="ECO:0007669"/>
    <property type="project" value="TreeGrafter"/>
</dbReference>
<gene>
    <name evidence="11" type="ordered locus">Fnod_1000</name>
</gene>
<dbReference type="AlphaFoldDB" id="A7HLR7"/>
<dbReference type="Proteomes" id="UP000002415">
    <property type="component" value="Chromosome"/>
</dbReference>
<evidence type="ECO:0000256" key="2">
    <source>
        <dbReference type="ARBA" id="ARBA00021315"/>
    </source>
</evidence>
<keyword evidence="12" id="KW-1185">Reference proteome</keyword>
<dbReference type="PIRSF" id="PIRSF003128">
    <property type="entry name" value="RecN"/>
    <property type="match status" value="1"/>
</dbReference>
<keyword evidence="5" id="KW-0067">ATP-binding</keyword>
<evidence type="ECO:0000256" key="3">
    <source>
        <dbReference type="ARBA" id="ARBA00022741"/>
    </source>
</evidence>
<dbReference type="OrthoDB" id="9806954at2"/>
<sequence length="502" mass="57634">MIELLHINEYVYLKDIDIYFSEGLNVITGETGTGKSLLLDIIGAFVDYGNVRSDVFSADIVLNIDHPNEEYGISSGQHIFSVEKKGKKVFYKIDGKLVPKDIVQNIVSNIITIHKQNSHMKLLEKSFILEILDNIAQHEEKIIEYKELYQRYNNIIKMLSVVDKDKLIQEIEELRQKISEVDSANLSVEEEEELENAYKKASNIQTLLQNYNLASQQLEETESVLRKLYSFLEEKFHNELDKIIESVAELENSLSKELIKLDEVNIEDIENRLWVYKKIRRKYGPTTEDVLENLSIWKKTLEEKEKTLSLIENADYEKSTLEDKLYKIAEEISLNRKKSSEKIISEIQEHLKDLNMNARIDFSFSKTELSSNGIDEVELVGSTLSAGPLYPLRKIVSGGELSRLMLALELSTVSTPVLIYDEIDSGVGGKTAVKLSEKLERLAKEHQIIIVTHLPQIALRAEKHFSIVRNGDSVIIKELNDNERNEEIKRMFGGEEIVEKIK</sequence>
<dbReference type="RefSeq" id="WP_011994165.1">
    <property type="nucleotide sequence ID" value="NC_009718.1"/>
</dbReference>
<dbReference type="GO" id="GO:0006302">
    <property type="term" value="P:double-strand break repair"/>
    <property type="evidence" value="ECO:0007669"/>
    <property type="project" value="InterPro"/>
</dbReference>
<evidence type="ECO:0000259" key="10">
    <source>
        <dbReference type="Pfam" id="PF13476"/>
    </source>
</evidence>
<evidence type="ECO:0000256" key="1">
    <source>
        <dbReference type="ARBA" id="ARBA00009441"/>
    </source>
</evidence>
<dbReference type="HOGENOM" id="CLU_018297_3_0_0"/>
<dbReference type="SUPFAM" id="SSF52540">
    <property type="entry name" value="P-loop containing nucleoside triphosphate hydrolases"/>
    <property type="match status" value="1"/>
</dbReference>
<evidence type="ECO:0000256" key="9">
    <source>
        <dbReference type="SAM" id="Coils"/>
    </source>
</evidence>
<accession>A7HLR7</accession>
<dbReference type="KEGG" id="fno:Fnod_1000"/>
<comment type="similarity">
    <text evidence="1 8">Belongs to the RecN family.</text>
</comment>
<evidence type="ECO:0000256" key="8">
    <source>
        <dbReference type="PIRNR" id="PIRNR003128"/>
    </source>
</evidence>
<feature type="coiled-coil region" evidence="9">
    <location>
        <begin position="128"/>
        <end position="267"/>
    </location>
</feature>
<reference evidence="11 12" key="1">
    <citation type="submission" date="2007-07" db="EMBL/GenBank/DDBJ databases">
        <title>Complete sequence of Fervidobacterium nodosum Rt17-B1.</title>
        <authorList>
            <consortium name="US DOE Joint Genome Institute"/>
            <person name="Copeland A."/>
            <person name="Lucas S."/>
            <person name="Lapidus A."/>
            <person name="Barry K."/>
            <person name="Glavina del Rio T."/>
            <person name="Dalin E."/>
            <person name="Tice H."/>
            <person name="Pitluck S."/>
            <person name="Saunders E."/>
            <person name="Brettin T."/>
            <person name="Bruce D."/>
            <person name="Detter J.C."/>
            <person name="Han C."/>
            <person name="Schmutz J."/>
            <person name="Larimer F."/>
            <person name="Land M."/>
            <person name="Hauser L."/>
            <person name="Kyrpides N."/>
            <person name="Mikhailova N."/>
            <person name="Nelson K."/>
            <person name="Gogarten J.P."/>
            <person name="Noll K."/>
            <person name="Richardson P."/>
        </authorList>
    </citation>
    <scope>NUCLEOTIDE SEQUENCE [LARGE SCALE GENOMIC DNA]</scope>
    <source>
        <strain evidence="12">ATCC 35602 / DSM 5306 / Rt17-B1</strain>
    </source>
</reference>
<keyword evidence="3" id="KW-0547">Nucleotide-binding</keyword>
<keyword evidence="4 8" id="KW-0227">DNA damage</keyword>
<keyword evidence="9" id="KW-0175">Coiled coil</keyword>
<name>A7HLR7_FERNB</name>
<dbReference type="Gene3D" id="3.40.50.300">
    <property type="entry name" value="P-loop containing nucleotide triphosphate hydrolases"/>
    <property type="match status" value="2"/>
</dbReference>
<dbReference type="GO" id="GO:0016887">
    <property type="term" value="F:ATP hydrolysis activity"/>
    <property type="evidence" value="ECO:0007669"/>
    <property type="project" value="InterPro"/>
</dbReference>
<keyword evidence="6 8" id="KW-0234">DNA repair</keyword>
<evidence type="ECO:0000256" key="5">
    <source>
        <dbReference type="ARBA" id="ARBA00022840"/>
    </source>
</evidence>
<dbReference type="Pfam" id="PF13476">
    <property type="entry name" value="AAA_23"/>
    <property type="match status" value="1"/>
</dbReference>
<evidence type="ECO:0000256" key="7">
    <source>
        <dbReference type="ARBA" id="ARBA00033408"/>
    </source>
</evidence>
<dbReference type="GO" id="GO:0006310">
    <property type="term" value="P:DNA recombination"/>
    <property type="evidence" value="ECO:0007669"/>
    <property type="project" value="InterPro"/>
</dbReference>
<dbReference type="STRING" id="381764.Fnod_1000"/>
<protein>
    <recommendedName>
        <fullName evidence="2 8">DNA repair protein RecN</fullName>
    </recommendedName>
    <alternativeName>
        <fullName evidence="7 8">Recombination protein N</fullName>
    </alternativeName>
</protein>
<dbReference type="GO" id="GO:0005524">
    <property type="term" value="F:ATP binding"/>
    <property type="evidence" value="ECO:0007669"/>
    <property type="project" value="UniProtKB-KW"/>
</dbReference>
<dbReference type="eggNOG" id="COG0497">
    <property type="taxonomic scope" value="Bacteria"/>
</dbReference>
<dbReference type="InterPro" id="IPR038729">
    <property type="entry name" value="Rad50/SbcC_AAA"/>
</dbReference>
<dbReference type="EMBL" id="CP000771">
    <property type="protein sequence ID" value="ABS60850.1"/>
    <property type="molecule type" value="Genomic_DNA"/>
</dbReference>
<evidence type="ECO:0000313" key="12">
    <source>
        <dbReference type="Proteomes" id="UP000002415"/>
    </source>
</evidence>
<organism evidence="11 12">
    <name type="scientific">Fervidobacterium nodosum (strain ATCC 35602 / DSM 5306 / Rt17-B1)</name>
    <dbReference type="NCBI Taxonomy" id="381764"/>
    <lineage>
        <taxon>Bacteria</taxon>
        <taxon>Thermotogati</taxon>
        <taxon>Thermotogota</taxon>
        <taxon>Thermotogae</taxon>
        <taxon>Thermotogales</taxon>
        <taxon>Fervidobacteriaceae</taxon>
        <taxon>Fervidobacterium</taxon>
    </lineage>
</organism>
<reference evidence="11 12" key="2">
    <citation type="journal article" date="2009" name="Proc. Natl. Acad. Sci. U.S.A.">
        <title>On the chimeric nature, thermophilic origin, and phylogenetic placement of the Thermotogales.</title>
        <authorList>
            <person name="Zhaxybayeva O."/>
            <person name="Swithers K.S."/>
            <person name="Lapierre P."/>
            <person name="Fournier G.P."/>
            <person name="Bickhart D.M."/>
            <person name="DeBoy R.T."/>
            <person name="Nelson K.E."/>
            <person name="Nesbo C.L."/>
            <person name="Doolittle W.F."/>
            <person name="Gogarten J.P."/>
            <person name="Noll K.M."/>
        </authorList>
    </citation>
    <scope>NUCLEOTIDE SEQUENCE [LARGE SCALE GENOMIC DNA]</scope>
    <source>
        <strain evidence="12">ATCC 35602 / DSM 5306 / Rt17-B1</strain>
    </source>
</reference>